<dbReference type="SUPFAM" id="SSF49464">
    <property type="entry name" value="Carboxypeptidase regulatory domain-like"/>
    <property type="match status" value="1"/>
</dbReference>
<reference evidence="1 2" key="1">
    <citation type="submission" date="2016-10" db="EMBL/GenBank/DDBJ databases">
        <authorList>
            <person name="de Groot N.N."/>
        </authorList>
    </citation>
    <scope>NUCLEOTIDE SEQUENCE [LARGE SCALE GENOMIC DNA]</scope>
    <source>
        <strain evidence="1 2">DSM 18610</strain>
    </source>
</reference>
<protein>
    <recommendedName>
        <fullName evidence="3">CarboxypepD_reg-like domain-containing protein</fullName>
    </recommendedName>
</protein>
<dbReference type="STRING" id="390241.SAMN04488023_106177"/>
<dbReference type="EMBL" id="FOGG01000006">
    <property type="protein sequence ID" value="SER27797.1"/>
    <property type="molecule type" value="Genomic_DNA"/>
</dbReference>
<keyword evidence="2" id="KW-1185">Reference proteome</keyword>
<gene>
    <name evidence="1" type="ORF">SAMN04488023_106177</name>
</gene>
<dbReference type="RefSeq" id="WP_139180139.1">
    <property type="nucleotide sequence ID" value="NZ_FOGG01000006.1"/>
</dbReference>
<organism evidence="1 2">
    <name type="scientific">Pedobacter rhizosphaerae</name>
    <dbReference type="NCBI Taxonomy" id="390241"/>
    <lineage>
        <taxon>Bacteria</taxon>
        <taxon>Pseudomonadati</taxon>
        <taxon>Bacteroidota</taxon>
        <taxon>Sphingobacteriia</taxon>
        <taxon>Sphingobacteriales</taxon>
        <taxon>Sphingobacteriaceae</taxon>
        <taxon>Pedobacter</taxon>
    </lineage>
</organism>
<dbReference type="InterPro" id="IPR008969">
    <property type="entry name" value="CarboxyPept-like_regulatory"/>
</dbReference>
<evidence type="ECO:0000313" key="2">
    <source>
        <dbReference type="Proteomes" id="UP000199572"/>
    </source>
</evidence>
<dbReference type="OrthoDB" id="7432683at2"/>
<evidence type="ECO:0008006" key="3">
    <source>
        <dbReference type="Google" id="ProtNLM"/>
    </source>
</evidence>
<evidence type="ECO:0000313" key="1">
    <source>
        <dbReference type="EMBL" id="SER27797.1"/>
    </source>
</evidence>
<dbReference type="AlphaFoldDB" id="A0A1H9MWA7"/>
<dbReference type="Proteomes" id="UP000199572">
    <property type="component" value="Unassembled WGS sequence"/>
</dbReference>
<dbReference type="Gene3D" id="2.60.40.1120">
    <property type="entry name" value="Carboxypeptidase-like, regulatory domain"/>
    <property type="match status" value="1"/>
</dbReference>
<name>A0A1H9MWA7_9SPHI</name>
<accession>A0A1H9MWA7</accession>
<proteinExistence type="predicted"/>
<sequence>MKPKIKQITIPNPCQQDWDEMKKLDGYNFCTACSKCVIDFTGYSNAEIIKTLSNAQGSVCGRLSLSQLNQLNYHLSVVPATNRNWMKYLGVLAIGASLIMHEAKADVAKAPIEFRDSTAEKPNEKHTKVKKIVGYVLNANNKPIAGIRLSILNTSIVMTTDEKGRYEFKIPDRFDYKNTLLKVESIQFSGSLSINYEKELQLPVKVVPQETFILGKIVAPVKGR</sequence>